<proteinExistence type="predicted"/>
<feature type="region of interest" description="Disordered" evidence="1">
    <location>
        <begin position="196"/>
        <end position="228"/>
    </location>
</feature>
<evidence type="ECO:0000256" key="1">
    <source>
        <dbReference type="SAM" id="MobiDB-lite"/>
    </source>
</evidence>
<dbReference type="AlphaFoldDB" id="A0A1U9KFD6"/>
<protein>
    <submittedName>
        <fullName evidence="2">Uncharacterized protein</fullName>
    </submittedName>
</protein>
<evidence type="ECO:0000313" key="3">
    <source>
        <dbReference type="Proteomes" id="UP000188937"/>
    </source>
</evidence>
<keyword evidence="3" id="KW-1185">Reference proteome</keyword>
<organism evidence="2 3">
    <name type="scientific">Acetobacter aceti</name>
    <dbReference type="NCBI Taxonomy" id="435"/>
    <lineage>
        <taxon>Bacteria</taxon>
        <taxon>Pseudomonadati</taxon>
        <taxon>Pseudomonadota</taxon>
        <taxon>Alphaproteobacteria</taxon>
        <taxon>Acetobacterales</taxon>
        <taxon>Acetobacteraceae</taxon>
        <taxon>Acetobacter</taxon>
        <taxon>Acetobacter subgen. Acetobacter</taxon>
    </lineage>
</organism>
<dbReference type="OrthoDB" id="7792848at2"/>
<evidence type="ECO:0000313" key="2">
    <source>
        <dbReference type="EMBL" id="AQS84523.1"/>
    </source>
</evidence>
<dbReference type="Proteomes" id="UP000188937">
    <property type="component" value="Chromosome"/>
</dbReference>
<dbReference type="STRING" id="435.A0U92_06725"/>
<gene>
    <name evidence="2" type="ORF">A0U92_06725</name>
</gene>
<reference evidence="2 3" key="1">
    <citation type="submission" date="2016-03" db="EMBL/GenBank/DDBJ databases">
        <title>Acetic acid bacteria sequencing.</title>
        <authorList>
            <person name="Brandt J."/>
            <person name="Jakob F."/>
            <person name="Vogel R.F."/>
        </authorList>
    </citation>
    <scope>NUCLEOTIDE SEQUENCE [LARGE SCALE GENOMIC DNA]</scope>
    <source>
        <strain evidence="2 3">TMW2.1153</strain>
    </source>
</reference>
<dbReference type="EMBL" id="CP014692">
    <property type="protein sequence ID" value="AQS84523.1"/>
    <property type="molecule type" value="Genomic_DNA"/>
</dbReference>
<sequence length="228" mass="25186">MAAARIEHIDTPEGRALWREMLDILPGLQAVLNFVTNRQPSSVSGKLFWYQTELFERWFFRIPSPHTARMIHSADSWTGRHQTTFFRFPDAPEMILASYGGSDRFPMGALLLTSPSGSPASGVAFSTRNLSGLTEDVPEMFQAFAPADRHRIPVLSSATALVDASPSEDPMTLGLMKEASTLKSWRQPVALAIREESFDPSPIQPDRPATIEGSQPPANQAGHVSFYL</sequence>
<dbReference type="RefSeq" id="WP_077812565.1">
    <property type="nucleotide sequence ID" value="NZ_CP014692.1"/>
</dbReference>
<name>A0A1U9KFD6_ACEAC</name>
<dbReference type="KEGG" id="aace:A0U92_06725"/>
<accession>A0A1U9KFD6</accession>